<reference evidence="3" key="1">
    <citation type="journal article" date="2019" name="Int. J. Syst. Evol. Microbiol.">
        <title>The Global Catalogue of Microorganisms (GCM) 10K type strain sequencing project: providing services to taxonomists for standard genome sequencing and annotation.</title>
        <authorList>
            <consortium name="The Broad Institute Genomics Platform"/>
            <consortium name="The Broad Institute Genome Sequencing Center for Infectious Disease"/>
            <person name="Wu L."/>
            <person name="Ma J."/>
        </authorList>
    </citation>
    <scope>NUCLEOTIDE SEQUENCE [LARGE SCALE GENOMIC DNA]</scope>
    <source>
        <strain evidence="3">JCM 15900</strain>
    </source>
</reference>
<dbReference type="InterPro" id="IPR036188">
    <property type="entry name" value="FAD/NAD-bd_sf"/>
</dbReference>
<accession>A0ABP5HY82</accession>
<gene>
    <name evidence="2" type="ORF">GCM10009823_05690</name>
</gene>
<name>A0ABP5HY82_9MICO</name>
<comment type="caution">
    <text evidence="2">The sequence shown here is derived from an EMBL/GenBank/DDBJ whole genome shotgun (WGS) entry which is preliminary data.</text>
</comment>
<evidence type="ECO:0000313" key="3">
    <source>
        <dbReference type="Proteomes" id="UP001500984"/>
    </source>
</evidence>
<dbReference type="Gene3D" id="3.30.9.10">
    <property type="entry name" value="D-Amino Acid Oxidase, subunit A, domain 2"/>
    <property type="match status" value="1"/>
</dbReference>
<proteinExistence type="predicted"/>
<dbReference type="Gene3D" id="3.50.50.60">
    <property type="entry name" value="FAD/NAD(P)-binding domain"/>
    <property type="match status" value="1"/>
</dbReference>
<keyword evidence="3" id="KW-1185">Reference proteome</keyword>
<organism evidence="2 3">
    <name type="scientific">Brevibacterium salitolerans</name>
    <dbReference type="NCBI Taxonomy" id="1403566"/>
    <lineage>
        <taxon>Bacteria</taxon>
        <taxon>Bacillati</taxon>
        <taxon>Actinomycetota</taxon>
        <taxon>Actinomycetes</taxon>
        <taxon>Micrococcales</taxon>
        <taxon>Brevibacteriaceae</taxon>
        <taxon>Brevibacterium</taxon>
    </lineage>
</organism>
<dbReference type="PANTHER" id="PTHR13847">
    <property type="entry name" value="SARCOSINE DEHYDROGENASE-RELATED"/>
    <property type="match status" value="1"/>
</dbReference>
<evidence type="ECO:0000259" key="1">
    <source>
        <dbReference type="Pfam" id="PF01266"/>
    </source>
</evidence>
<dbReference type="PANTHER" id="PTHR13847:SF281">
    <property type="entry name" value="FAD DEPENDENT OXIDOREDUCTASE DOMAIN-CONTAINING PROTEIN"/>
    <property type="match status" value="1"/>
</dbReference>
<dbReference type="InterPro" id="IPR006076">
    <property type="entry name" value="FAD-dep_OxRdtase"/>
</dbReference>
<dbReference type="RefSeq" id="WP_344334927.1">
    <property type="nucleotide sequence ID" value="NZ_BAAAPZ010000002.1"/>
</dbReference>
<dbReference type="SUPFAM" id="SSF51905">
    <property type="entry name" value="FAD/NAD(P)-binding domain"/>
    <property type="match status" value="1"/>
</dbReference>
<sequence>MTSASSSSPAPAAAGAPASAAEISASLAGASTVPFWLDDPARPAPLPPLHGEIDTDLLVVGGGFVGLWTALLAKEADPERRVVLLEGGTVGWAASGRNGGFCEASLTHGHENGEKHLPQENARLAELGMENLDAIEDAVRRYGIDCEFERTGVINVATERYQAENLRAGHDPAGGAHWLDREELRAHIDSPSYLGGLWEPRVAAMIHPAKLCWGLLRVIRELGVEVYEHTVVRDLGWAPRGASGPGRRVLARTDAGEVRAAHVALGTNVFPSLLARTRFHTVPVYDYALMTEPLSAAQLEAIGWKGREGLSDSANRFHYFRLTADDRILWGGWDAVYHYGRQVSWKYDQRPETFETLARQFFETFPQLAGLRFTHKWGGAIDTCTRFFPFFSTAYGGRVTYSAGYTGLGVGASRFGARVMLDLLSGETTELTELEMVRRTPLPFPPEPFAWAGITLTTKALIRADENSGRRGPLLRVLDAFGVGFDS</sequence>
<dbReference type="EMBL" id="BAAAPZ010000002">
    <property type="protein sequence ID" value="GAA2089715.1"/>
    <property type="molecule type" value="Genomic_DNA"/>
</dbReference>
<protein>
    <submittedName>
        <fullName evidence="2">FAD-dependent oxidoreductase</fullName>
    </submittedName>
</protein>
<dbReference type="Proteomes" id="UP001500984">
    <property type="component" value="Unassembled WGS sequence"/>
</dbReference>
<dbReference type="Pfam" id="PF01266">
    <property type="entry name" value="DAO"/>
    <property type="match status" value="1"/>
</dbReference>
<evidence type="ECO:0000313" key="2">
    <source>
        <dbReference type="EMBL" id="GAA2089715.1"/>
    </source>
</evidence>
<feature type="domain" description="FAD dependent oxidoreductase" evidence="1">
    <location>
        <begin position="56"/>
        <end position="422"/>
    </location>
</feature>